<dbReference type="HOGENOM" id="CLU_022757_0_0_9"/>
<dbReference type="PANTHER" id="PTHR46825:SF9">
    <property type="entry name" value="BETA-LACTAMASE-RELATED DOMAIN-CONTAINING PROTEIN"/>
    <property type="match status" value="1"/>
</dbReference>
<dbReference type="PATRIC" id="fig|44252.3.peg.2728"/>
<dbReference type="PANTHER" id="PTHR46825">
    <property type="entry name" value="D-ALANYL-D-ALANINE-CARBOXYPEPTIDASE/ENDOPEPTIDASE AMPH"/>
    <property type="match status" value="1"/>
</dbReference>
<dbReference type="EMBL" id="JMQA01000025">
    <property type="protein sequence ID" value="KFN08907.1"/>
    <property type="molecule type" value="Genomic_DNA"/>
</dbReference>
<feature type="domain" description="SLH" evidence="1">
    <location>
        <begin position="487"/>
        <end position="546"/>
    </location>
</feature>
<proteinExistence type="predicted"/>
<dbReference type="Pfam" id="PF00395">
    <property type="entry name" value="SLH"/>
    <property type="match status" value="2"/>
</dbReference>
<reference evidence="2 3" key="1">
    <citation type="submission" date="2014-04" db="EMBL/GenBank/DDBJ databases">
        <authorList>
            <person name="Bishop-Lilly K.A."/>
            <person name="Broomall S.M."/>
            <person name="Chain P.S."/>
            <person name="Chertkov O."/>
            <person name="Coyne S.R."/>
            <person name="Daligault H.E."/>
            <person name="Davenport K.W."/>
            <person name="Erkkila T."/>
            <person name="Frey K.G."/>
            <person name="Gibbons H.S."/>
            <person name="Gu W."/>
            <person name="Jaissle J."/>
            <person name="Johnson S.L."/>
            <person name="Koroleva G.I."/>
            <person name="Ladner J.T."/>
            <person name="Lo C.-C."/>
            <person name="Minogue T.D."/>
            <person name="Munk C."/>
            <person name="Palacios G.F."/>
            <person name="Redden C.L."/>
            <person name="Rosenzweig C.N."/>
            <person name="Scholz M.B."/>
            <person name="Teshima H."/>
            <person name="Xu Y."/>
        </authorList>
    </citation>
    <scope>NUCLEOTIDE SEQUENCE [LARGE SCALE GENOMIC DNA]</scope>
    <source>
        <strain evidence="2 3">8244</strain>
    </source>
</reference>
<dbReference type="Proteomes" id="UP000029278">
    <property type="component" value="Unassembled WGS sequence"/>
</dbReference>
<dbReference type="STRING" id="44252.DJ90_5116"/>
<evidence type="ECO:0000313" key="2">
    <source>
        <dbReference type="EMBL" id="KFN08907.1"/>
    </source>
</evidence>
<dbReference type="PROSITE" id="PS51272">
    <property type="entry name" value="SLH"/>
    <property type="match status" value="2"/>
</dbReference>
<dbReference type="Pfam" id="PF00144">
    <property type="entry name" value="Beta-lactamase"/>
    <property type="match status" value="1"/>
</dbReference>
<dbReference type="GeneID" id="77007136"/>
<sequence>MNMWRTFRAKAAVALGIVMITGAIGGGGSAGLHNTASAAEEGPHDPEEVGRFFDEFFADPEISKNMAGAVVMVVKGDQVLAQKGYGNADTAKKLPVDPERTVFRIASVSKVITATAVMQLADQGKIDLDGDITPYLGGVRIPNKTNAPLTMKSLLTNSTGFDYGDTSELTSPDLKREVSLKSFIKANVPTVVREPGKYYRYDNLGFTLQGYAVEQVAGQPFEEYVREHIFEPLGMTSSGFRFTPKINDQLAVPYDVTGKPIPQYATVPTVLPAGGMFSTGSDMAKFMIAHLNGGKLGDAKILDAASTAEMHRPQLAIHAKLPNMAYGFEYSNRQIYNGRYVVEKGGDMDGYHSGMWLLPEENVGVYVNVNKDFDFRIPLFEAFMDHYYPEKTAAGEQPVTTGQQSLKQFEGVYSDLRNRMWTTRIRAAGGLLIATDPLGEHRLRAIEPLLFEDENGVKAGFKLNDDNTVRAFYYDQKSDSWSQKMPEPRQYPDIGPDHPYAAYISHLRQLDIIGRESGEAAFRPEEPITRGEFIGWFIRWTGIAPSRQNPVFADIAGSPYAQEIQAAYEFGIIKGTGGGKFHPSKPITREEAASLVWNMAAAYLHAAPMEAKLSGTTSPWALEGVRYVVAKGLYGPEIAGSPGSGLDYRSREPMLRQEAVALLSKFADNLY</sequence>
<dbReference type="InterPro" id="IPR012338">
    <property type="entry name" value="Beta-lactam/transpept-like"/>
</dbReference>
<dbReference type="InterPro" id="IPR001119">
    <property type="entry name" value="SLH_dom"/>
</dbReference>
<name>A0A090ZE30_PAEMA</name>
<dbReference type="RefSeq" id="WP_036622885.1">
    <property type="nucleotide sequence ID" value="NZ_JAKOBR010000058.1"/>
</dbReference>
<dbReference type="Gene3D" id="3.40.710.10">
    <property type="entry name" value="DD-peptidase/beta-lactamase superfamily"/>
    <property type="match status" value="1"/>
</dbReference>
<keyword evidence="3" id="KW-1185">Reference proteome</keyword>
<dbReference type="OrthoDB" id="846150at2"/>
<evidence type="ECO:0000259" key="1">
    <source>
        <dbReference type="PROSITE" id="PS51272"/>
    </source>
</evidence>
<dbReference type="AlphaFoldDB" id="A0A090ZE30"/>
<evidence type="ECO:0000313" key="3">
    <source>
        <dbReference type="Proteomes" id="UP000029278"/>
    </source>
</evidence>
<dbReference type="InterPro" id="IPR001466">
    <property type="entry name" value="Beta-lactam-related"/>
</dbReference>
<organism evidence="2 3">
    <name type="scientific">Paenibacillus macerans</name>
    <name type="common">Bacillus macerans</name>
    <dbReference type="NCBI Taxonomy" id="44252"/>
    <lineage>
        <taxon>Bacteria</taxon>
        <taxon>Bacillati</taxon>
        <taxon>Bacillota</taxon>
        <taxon>Bacilli</taxon>
        <taxon>Bacillales</taxon>
        <taxon>Paenibacillaceae</taxon>
        <taxon>Paenibacillus</taxon>
    </lineage>
</organism>
<dbReference type="InterPro" id="IPR050491">
    <property type="entry name" value="AmpC-like"/>
</dbReference>
<comment type="caution">
    <text evidence="2">The sequence shown here is derived from an EMBL/GenBank/DDBJ whole genome shotgun (WGS) entry which is preliminary data.</text>
</comment>
<dbReference type="SUPFAM" id="SSF56601">
    <property type="entry name" value="beta-lactamase/transpeptidase-like"/>
    <property type="match status" value="1"/>
</dbReference>
<gene>
    <name evidence="2" type="ORF">DJ90_5116</name>
</gene>
<protein>
    <recommendedName>
        <fullName evidence="1">SLH domain-containing protein</fullName>
    </recommendedName>
</protein>
<accession>A0A090ZE30</accession>
<feature type="domain" description="SLH" evidence="1">
    <location>
        <begin position="547"/>
        <end position="610"/>
    </location>
</feature>